<dbReference type="PROSITE" id="PS51257">
    <property type="entry name" value="PROKAR_LIPOPROTEIN"/>
    <property type="match status" value="1"/>
</dbReference>
<dbReference type="EMBL" id="JAAIKC010000001">
    <property type="protein sequence ID" value="NEW04646.1"/>
    <property type="molecule type" value="Genomic_DNA"/>
</dbReference>
<gene>
    <name evidence="3" type="ORF">GK047_01225</name>
</gene>
<protein>
    <recommendedName>
        <fullName evidence="4">DUF881 domain-containing protein</fullName>
    </recommendedName>
</protein>
<keyword evidence="1" id="KW-0175">Coiled coil</keyword>
<proteinExistence type="predicted"/>
<sequence>MVKAFRTIFIVSVLSFTVLVACNNSDSYKKKISALETENEGLKKQIEEFKKTMLREKETASPIPSLSDKKAENIKKTIEENKAITVVDVGEFTLKKAVFAKEVAPPKATGNTIKFENKESIIYLDTIINLKNLLPNSMFVGRIVDVKVKYDGKYNYNSFGLVETFKGANFGFASESVIDPLHTEIVHFVTELPEEASTDGKSIQISVLCNEEEYIYNLR</sequence>
<reference evidence="3" key="1">
    <citation type="submission" date="2020-02" db="EMBL/GenBank/DDBJ databases">
        <authorList>
            <person name="Shen X.-R."/>
            <person name="Zhang Y.-X."/>
        </authorList>
    </citation>
    <scope>NUCLEOTIDE SEQUENCE</scope>
    <source>
        <strain evidence="3">SYP-B3998</strain>
    </source>
</reference>
<organism evidence="3">
    <name type="scientific">Paenibacillus sp. SYP-B3998</name>
    <dbReference type="NCBI Taxonomy" id="2678564"/>
    <lineage>
        <taxon>Bacteria</taxon>
        <taxon>Bacillati</taxon>
        <taxon>Bacillota</taxon>
        <taxon>Bacilli</taxon>
        <taxon>Bacillales</taxon>
        <taxon>Paenibacillaceae</taxon>
        <taxon>Paenibacillus</taxon>
    </lineage>
</organism>
<accession>A0A6G3ZR13</accession>
<comment type="caution">
    <text evidence="3">The sequence shown here is derived from an EMBL/GenBank/DDBJ whole genome shotgun (WGS) entry which is preliminary data.</text>
</comment>
<dbReference type="AlphaFoldDB" id="A0A6G3ZR13"/>
<feature type="chain" id="PRO_5039189090" description="DUF881 domain-containing protein" evidence="2">
    <location>
        <begin position="22"/>
        <end position="219"/>
    </location>
</feature>
<name>A0A6G3ZR13_9BACL</name>
<dbReference type="RefSeq" id="WP_163940329.1">
    <property type="nucleotide sequence ID" value="NZ_JAAIKC010000001.1"/>
</dbReference>
<evidence type="ECO:0000256" key="1">
    <source>
        <dbReference type="SAM" id="Coils"/>
    </source>
</evidence>
<keyword evidence="2" id="KW-0732">Signal</keyword>
<feature type="coiled-coil region" evidence="1">
    <location>
        <begin position="25"/>
        <end position="59"/>
    </location>
</feature>
<evidence type="ECO:0008006" key="4">
    <source>
        <dbReference type="Google" id="ProtNLM"/>
    </source>
</evidence>
<feature type="signal peptide" evidence="2">
    <location>
        <begin position="1"/>
        <end position="21"/>
    </location>
</feature>
<evidence type="ECO:0000256" key="2">
    <source>
        <dbReference type="SAM" id="SignalP"/>
    </source>
</evidence>
<evidence type="ECO:0000313" key="3">
    <source>
        <dbReference type="EMBL" id="NEW04646.1"/>
    </source>
</evidence>